<gene>
    <name evidence="1" type="ORF">NM208_g10904</name>
</gene>
<organism evidence="1 2">
    <name type="scientific">Fusarium decemcellulare</name>
    <dbReference type="NCBI Taxonomy" id="57161"/>
    <lineage>
        <taxon>Eukaryota</taxon>
        <taxon>Fungi</taxon>
        <taxon>Dikarya</taxon>
        <taxon>Ascomycota</taxon>
        <taxon>Pezizomycotina</taxon>
        <taxon>Sordariomycetes</taxon>
        <taxon>Hypocreomycetidae</taxon>
        <taxon>Hypocreales</taxon>
        <taxon>Nectriaceae</taxon>
        <taxon>Fusarium</taxon>
        <taxon>Fusarium decemcellulare species complex</taxon>
    </lineage>
</organism>
<protein>
    <submittedName>
        <fullName evidence="1">Uncharacterized protein</fullName>
    </submittedName>
</protein>
<reference evidence="1" key="1">
    <citation type="submission" date="2022-08" db="EMBL/GenBank/DDBJ databases">
        <title>Genome Sequence of Fusarium decemcellulare.</title>
        <authorList>
            <person name="Buettner E."/>
        </authorList>
    </citation>
    <scope>NUCLEOTIDE SEQUENCE</scope>
    <source>
        <strain evidence="1">Babe19</strain>
    </source>
</reference>
<proteinExistence type="predicted"/>
<comment type="caution">
    <text evidence="1">The sequence shown here is derived from an EMBL/GenBank/DDBJ whole genome shotgun (WGS) entry which is preliminary data.</text>
</comment>
<keyword evidence="2" id="KW-1185">Reference proteome</keyword>
<name>A0ACC1RWR0_9HYPO</name>
<dbReference type="EMBL" id="JANRMS010001623">
    <property type="protein sequence ID" value="KAJ3527046.1"/>
    <property type="molecule type" value="Genomic_DNA"/>
</dbReference>
<sequence>MQMQQLLPGGFIAPLLANARSLNFDFPFDALEPVPFTISVDKAFIAETQTKVKLYRPSPDLKDDSNFEWIEGPPHANMVKLAHDWAQNYDWFKVEEEINSNFSHFAVTIQGPSDFDHPVPLHFVHESSADPDAVPLLLLHGWPSTHLEWSKVIKPLSSQGNTSFHIVAPDLPAFGFSPAPEYSGLGPRQMAAVFDTLMKKLGYEEYGVVSTDLGWLVGSWMAVDLPVSLVGHFTDFFLIQPNATDLERYAQSQTTQEEALFIDSMQIWSSTRSSYATVHQQAPLAIGQALLDSPVGFAGWMWHLLYGGSDDYPYTSSQLATQAMMLWIQGTWGNLRIYKEFFQPDAMSFPKSKVPTAVTQWGLQNIASLKSFNFAPRDWIERMVNLVYFTRHEKGAHFPAEHAPDEWIEETKKPSGVHSFLRAILNRPTLVHDIKSLHIRALNYVVPRFRGYYEPLTYIPIKDDQLRRLITRAIKKLCLPSPKEWEAAVSKDRHLDAVVAIIVALCTELQSLTIDVGYLVYDHKWLVDMFKHGVSVSKGSKSPALFQNLTHFTIANPDDEGGHVQPPKDVYLLSFYLPKIKNLSLSCLPSHRTNRRDRTNKYHAWPLPDAPKATSLTTLEVLNSSANADTMTMMLEQTPNLNSLLYACDLPSSEFRFELVEFRAGLQHVRHTLSRLSFQLEFFADEALDVTSMSDVLTANIAPLGDFPKLHELEVPLTTLYGHTPPKDWPPLSTLLPSGLRCLIIRDDLLDYDTFYRWNGHAITGALLQFFNDTWKAVTPHLEEVVLNVKGFSWPLEDVMEELGRGPRCDAWKDVERLCKKQGLRWVVRQEDGGYRRGGRDSTESDTSITGWMMFD</sequence>
<accession>A0ACC1RWR0</accession>
<dbReference type="Proteomes" id="UP001148629">
    <property type="component" value="Unassembled WGS sequence"/>
</dbReference>
<evidence type="ECO:0000313" key="1">
    <source>
        <dbReference type="EMBL" id="KAJ3527046.1"/>
    </source>
</evidence>
<evidence type="ECO:0000313" key="2">
    <source>
        <dbReference type="Proteomes" id="UP001148629"/>
    </source>
</evidence>